<reference evidence="2 3" key="1">
    <citation type="submission" date="2025-04" db="UniProtKB">
        <authorList>
            <consortium name="RefSeq"/>
        </authorList>
    </citation>
    <scope>IDENTIFICATION</scope>
</reference>
<dbReference type="KEGG" id="nnu:104591093"/>
<dbReference type="OMA" id="MEFASHH"/>
<sequence>MSSITPWPATPSSLFTFSSSSTSSSSSSSPSKFSKCQFYPSSSSLHLVCRCQNVSNDLQFVLHDALDASGVDTTHARAARDGFCTQIRRLSSIERETSICINRGVDLAKTALHIAAEDDWLISHSSVPLPIDSFIQRLDDLSMDYCSHNSSLFKLSPEAFLGSLEKYLYGHKVCGCLGFYSV</sequence>
<organism evidence="1 2">
    <name type="scientific">Nelumbo nucifera</name>
    <name type="common">Sacred lotus</name>
    <dbReference type="NCBI Taxonomy" id="4432"/>
    <lineage>
        <taxon>Eukaryota</taxon>
        <taxon>Viridiplantae</taxon>
        <taxon>Streptophyta</taxon>
        <taxon>Embryophyta</taxon>
        <taxon>Tracheophyta</taxon>
        <taxon>Spermatophyta</taxon>
        <taxon>Magnoliopsida</taxon>
        <taxon>Proteales</taxon>
        <taxon>Nelumbonaceae</taxon>
        <taxon>Nelumbo</taxon>
    </lineage>
</organism>
<dbReference type="PANTHER" id="PTHR31350">
    <property type="entry name" value="SI:DKEY-261L7.2"/>
    <property type="match status" value="1"/>
</dbReference>
<dbReference type="OrthoDB" id="611769at2759"/>
<dbReference type="GeneID" id="104591093"/>
<gene>
    <name evidence="2" type="primary">LOC104591093</name>
    <name evidence="3" type="synonym">LOC104591094</name>
</gene>
<proteinExistence type="predicted"/>
<evidence type="ECO:0000313" key="1">
    <source>
        <dbReference type="Proteomes" id="UP000189703"/>
    </source>
</evidence>
<evidence type="ECO:0000313" key="2">
    <source>
        <dbReference type="RefSeq" id="XP_010248187.1"/>
    </source>
</evidence>
<dbReference type="AlphaFoldDB" id="A0A1U7ZIS4"/>
<dbReference type="eggNOG" id="ENOG502SS9W">
    <property type="taxonomic scope" value="Eukaryota"/>
</dbReference>
<dbReference type="Proteomes" id="UP000189703">
    <property type="component" value="Unplaced"/>
</dbReference>
<accession>A0A1U7ZIS4</accession>
<evidence type="ECO:0000313" key="3">
    <source>
        <dbReference type="RefSeq" id="XP_010248188.1"/>
    </source>
</evidence>
<dbReference type="GeneID" id="104591094"/>
<dbReference type="KEGG" id="nnu:104591094"/>
<protein>
    <submittedName>
        <fullName evidence="2">Uncharacterized protein LOC104591093</fullName>
    </submittedName>
    <submittedName>
        <fullName evidence="3">Uncharacterized protein LOC104591094</fullName>
    </submittedName>
</protein>
<name>A0A1U7ZIS4_NELNU</name>
<dbReference type="RefSeq" id="XP_010248187.1">
    <property type="nucleotide sequence ID" value="XM_010249885.2"/>
</dbReference>
<dbReference type="PANTHER" id="PTHR31350:SF29">
    <property type="entry name" value="PROTEIN SIRB1 N-TERMINAL DOMAIN-CONTAINING PROTEIN"/>
    <property type="match status" value="1"/>
</dbReference>
<dbReference type="RefSeq" id="XP_010248188.1">
    <property type="nucleotide sequence ID" value="XM_010249886.2"/>
</dbReference>
<keyword evidence="1" id="KW-1185">Reference proteome</keyword>